<organism evidence="2 3">
    <name type="scientific">Hyaloscypha bicolor E</name>
    <dbReference type="NCBI Taxonomy" id="1095630"/>
    <lineage>
        <taxon>Eukaryota</taxon>
        <taxon>Fungi</taxon>
        <taxon>Dikarya</taxon>
        <taxon>Ascomycota</taxon>
        <taxon>Pezizomycotina</taxon>
        <taxon>Leotiomycetes</taxon>
        <taxon>Helotiales</taxon>
        <taxon>Hyaloscyphaceae</taxon>
        <taxon>Hyaloscypha</taxon>
        <taxon>Hyaloscypha bicolor</taxon>
    </lineage>
</organism>
<dbReference type="EMBL" id="KZ613743">
    <property type="protein sequence ID" value="PMD66606.1"/>
    <property type="molecule type" value="Genomic_DNA"/>
</dbReference>
<dbReference type="OrthoDB" id="1669814at2759"/>
<dbReference type="STRING" id="1095630.A0A2J6TUC4"/>
<dbReference type="AlphaFoldDB" id="A0A2J6TUC4"/>
<dbReference type="RefSeq" id="XP_024743510.1">
    <property type="nucleotide sequence ID" value="XM_024876558.1"/>
</dbReference>
<accession>A0A2J6TUC4</accession>
<keyword evidence="1" id="KW-0472">Membrane</keyword>
<feature type="transmembrane region" description="Helical" evidence="1">
    <location>
        <begin position="377"/>
        <end position="395"/>
    </location>
</feature>
<evidence type="ECO:0000313" key="3">
    <source>
        <dbReference type="Proteomes" id="UP000235371"/>
    </source>
</evidence>
<dbReference type="InParanoid" id="A0A2J6TUC4"/>
<feature type="transmembrane region" description="Helical" evidence="1">
    <location>
        <begin position="159"/>
        <end position="184"/>
    </location>
</feature>
<feature type="transmembrane region" description="Helical" evidence="1">
    <location>
        <begin position="299"/>
        <end position="320"/>
    </location>
</feature>
<feature type="transmembrane region" description="Helical" evidence="1">
    <location>
        <begin position="246"/>
        <end position="264"/>
    </location>
</feature>
<name>A0A2J6TUC4_9HELO</name>
<keyword evidence="3" id="KW-1185">Reference proteome</keyword>
<dbReference type="GeneID" id="36584637"/>
<proteinExistence type="predicted"/>
<keyword evidence="1" id="KW-1133">Transmembrane helix</keyword>
<reference evidence="2 3" key="1">
    <citation type="submission" date="2016-04" db="EMBL/GenBank/DDBJ databases">
        <title>A degradative enzymes factory behind the ericoid mycorrhizal symbiosis.</title>
        <authorList>
            <consortium name="DOE Joint Genome Institute"/>
            <person name="Martino E."/>
            <person name="Morin E."/>
            <person name="Grelet G."/>
            <person name="Kuo A."/>
            <person name="Kohler A."/>
            <person name="Daghino S."/>
            <person name="Barry K."/>
            <person name="Choi C."/>
            <person name="Cichocki N."/>
            <person name="Clum A."/>
            <person name="Copeland A."/>
            <person name="Hainaut M."/>
            <person name="Haridas S."/>
            <person name="Labutti K."/>
            <person name="Lindquist E."/>
            <person name="Lipzen A."/>
            <person name="Khouja H.-R."/>
            <person name="Murat C."/>
            <person name="Ohm R."/>
            <person name="Olson A."/>
            <person name="Spatafora J."/>
            <person name="Veneault-Fourrey C."/>
            <person name="Henrissat B."/>
            <person name="Grigoriev I."/>
            <person name="Martin F."/>
            <person name="Perotto S."/>
        </authorList>
    </citation>
    <scope>NUCLEOTIDE SEQUENCE [LARGE SCALE GENOMIC DNA]</scope>
    <source>
        <strain evidence="2 3">E</strain>
    </source>
</reference>
<feature type="transmembrane region" description="Helical" evidence="1">
    <location>
        <begin position="127"/>
        <end position="147"/>
    </location>
</feature>
<keyword evidence="1" id="KW-0812">Transmembrane</keyword>
<evidence type="ECO:0000256" key="1">
    <source>
        <dbReference type="SAM" id="Phobius"/>
    </source>
</evidence>
<gene>
    <name evidence="2" type="ORF">K444DRAFT_551733</name>
</gene>
<dbReference type="Proteomes" id="UP000235371">
    <property type="component" value="Unassembled WGS sequence"/>
</dbReference>
<feature type="transmembrane region" description="Helical" evidence="1">
    <location>
        <begin position="44"/>
        <end position="66"/>
    </location>
</feature>
<sequence length="470" mass="51559">MDSDESGPDTESVVSSVASGVSKISSTSSTTYLTGYTPVAWWRLSFRTIVLTLLPLISLLGGYGTWSLGASNGTFDTLIALLGHDNPRFPGTEDPLLMQYTGLKALDRQLAVLVAFFAPVVDVKNPALNLFAIWGLGQFGAVWTLMVMESMRMGNKGKAVSFIGLVGLIMQNVTLTITAPLWLFAHLLTSPVSKPFPGAHASSVLLVSSLDLKILPISITLSYLLPSILMALPSPEFFTPETHQRLLALWQAFPLLTVLIHRIVHSTTNRLTLYFFPIDPHSRPPTPLGTSYLHNTKHIYRFVLTLCTLTHLPVLVLALFPATLLPSLSPLDPFTSSPFLTLLNQTPSTIFIPQLPFPNQKASGLAQGVQTFLQYDIYIASSAFILWAVLLYRNATTEKAIVDPNTSLPIYRELLTGEKRRGGGEEGRREWRKLGVKVVGWGMLAGPAGVVGRLLWERDSIVRLKIKQGL</sequence>
<evidence type="ECO:0000313" key="2">
    <source>
        <dbReference type="EMBL" id="PMD66606.1"/>
    </source>
</evidence>
<protein>
    <submittedName>
        <fullName evidence="2">Uncharacterized protein</fullName>
    </submittedName>
</protein>
<feature type="transmembrane region" description="Helical" evidence="1">
    <location>
        <begin position="438"/>
        <end position="456"/>
    </location>
</feature>